<protein>
    <recommendedName>
        <fullName evidence="6 7">Large ribosomal subunit protein uL22</fullName>
    </recommendedName>
</protein>
<name>A0AAU8PLM5_TREPG</name>
<evidence type="ECO:0000313" key="11">
    <source>
        <dbReference type="EMBL" id="AEZ59452.1"/>
    </source>
</evidence>
<dbReference type="GO" id="GO:0003735">
    <property type="term" value="F:structural constituent of ribosome"/>
    <property type="evidence" value="ECO:0007669"/>
    <property type="project" value="InterPro"/>
</dbReference>
<dbReference type="PANTHER" id="PTHR13501">
    <property type="entry name" value="CHLOROPLAST 50S RIBOSOMAL PROTEIN L22-RELATED"/>
    <property type="match status" value="1"/>
</dbReference>
<proteinExistence type="inferred from homology"/>
<dbReference type="EMBL" id="CP002376">
    <property type="protein sequence ID" value="AEZ59452.1"/>
    <property type="molecule type" value="Genomic_DNA"/>
</dbReference>
<gene>
    <name evidence="7 11" type="primary">rplV</name>
    <name evidence="11" type="ordered locus">TPEGAU_0194</name>
</gene>
<dbReference type="GO" id="GO:0019843">
    <property type="term" value="F:rRNA binding"/>
    <property type="evidence" value="ECO:0007669"/>
    <property type="project" value="UniProtKB-UniRule"/>
</dbReference>
<evidence type="ECO:0000256" key="10">
    <source>
        <dbReference type="RuleBase" id="RU004008"/>
    </source>
</evidence>
<organism evidence="11 12">
    <name type="scientific">Treponema pallidum subsp. pertenue (strain Gauthier)</name>
    <dbReference type="NCBI Taxonomy" id="491080"/>
    <lineage>
        <taxon>Bacteria</taxon>
        <taxon>Pseudomonadati</taxon>
        <taxon>Spirochaetota</taxon>
        <taxon>Spirochaetia</taxon>
        <taxon>Spirochaetales</taxon>
        <taxon>Treponemataceae</taxon>
        <taxon>Treponema</taxon>
    </lineage>
</organism>
<dbReference type="KEGG" id="tpg:TPEGAU_0194"/>
<dbReference type="RefSeq" id="WP_014342320.1">
    <property type="nucleotide sequence ID" value="NC_016843.1"/>
</dbReference>
<dbReference type="InterPro" id="IPR036394">
    <property type="entry name" value="Ribosomal_uL22_sf"/>
</dbReference>
<comment type="function">
    <text evidence="7">The globular domain of the protein is located near the polypeptide exit tunnel on the outside of the subunit, while an extended beta-hairpin is found that lines the wall of the exit tunnel in the center of the 70S ribosome.</text>
</comment>
<comment type="similarity">
    <text evidence="1 7 8">Belongs to the universal ribosomal protein uL22 family.</text>
</comment>
<dbReference type="CDD" id="cd00336">
    <property type="entry name" value="Ribosomal_L22"/>
    <property type="match status" value="1"/>
</dbReference>
<dbReference type="AlphaFoldDB" id="A0AAU8PLM5"/>
<keyword evidence="5 7" id="KW-0687">Ribonucleoprotein</keyword>
<accession>A0AAU8PLM5</accession>
<keyword evidence="4 7" id="KW-0689">Ribosomal protein</keyword>
<evidence type="ECO:0000256" key="6">
    <source>
        <dbReference type="ARBA" id="ARBA00035207"/>
    </source>
</evidence>
<keyword evidence="3 7" id="KW-0694">RNA-binding</keyword>
<evidence type="ECO:0000256" key="1">
    <source>
        <dbReference type="ARBA" id="ARBA00009451"/>
    </source>
</evidence>
<sequence>MTERVTYRAKTKFLVASPTKVRPVANVVKCKPYVRAMALLGHLSHKGARLISKVMKSAASNAIDRDKRLDEERLFVRDIQIDEGPRLKRLWCRGRGRGDVQLKRMCHITVVVEESVRTKDGSKG</sequence>
<evidence type="ECO:0000256" key="2">
    <source>
        <dbReference type="ARBA" id="ARBA00022730"/>
    </source>
</evidence>
<dbReference type="InterPro" id="IPR018260">
    <property type="entry name" value="Ribosomal_uL22_CS"/>
</dbReference>
<dbReference type="InterPro" id="IPR047867">
    <property type="entry name" value="Ribosomal_uL22_bac/org-type"/>
</dbReference>
<dbReference type="PANTHER" id="PTHR13501:SF8">
    <property type="entry name" value="LARGE RIBOSOMAL SUBUNIT PROTEIN UL22M"/>
    <property type="match status" value="1"/>
</dbReference>
<evidence type="ECO:0000256" key="5">
    <source>
        <dbReference type="ARBA" id="ARBA00023274"/>
    </source>
</evidence>
<dbReference type="InterPro" id="IPR005727">
    <property type="entry name" value="Ribosomal_uL22_bac/chlpt-type"/>
</dbReference>
<keyword evidence="2 7" id="KW-0699">rRNA-binding</keyword>
<comment type="subunit">
    <text evidence="7 9">Part of the 50S ribosomal subunit.</text>
</comment>
<dbReference type="Pfam" id="PF00237">
    <property type="entry name" value="Ribosomal_L22"/>
    <property type="match status" value="1"/>
</dbReference>
<dbReference type="SUPFAM" id="SSF54843">
    <property type="entry name" value="Ribosomal protein L22"/>
    <property type="match status" value="1"/>
</dbReference>
<dbReference type="NCBIfam" id="TIGR01044">
    <property type="entry name" value="rplV_bact"/>
    <property type="match status" value="1"/>
</dbReference>
<dbReference type="Proteomes" id="UP000008192">
    <property type="component" value="Chromosome"/>
</dbReference>
<evidence type="ECO:0000256" key="4">
    <source>
        <dbReference type="ARBA" id="ARBA00022980"/>
    </source>
</evidence>
<evidence type="ECO:0000256" key="3">
    <source>
        <dbReference type="ARBA" id="ARBA00022884"/>
    </source>
</evidence>
<dbReference type="GO" id="GO:0022625">
    <property type="term" value="C:cytosolic large ribosomal subunit"/>
    <property type="evidence" value="ECO:0007669"/>
    <property type="project" value="TreeGrafter"/>
</dbReference>
<comment type="function">
    <text evidence="7 10">This protein binds specifically to 23S rRNA; its binding is stimulated by other ribosomal proteins, e.g., L4, L17, and L20. It is important during the early stages of 50S assembly. It makes multiple contacts with different domains of the 23S rRNA in the assembled 50S subunit and ribosome.</text>
</comment>
<reference evidence="12" key="1">
    <citation type="journal article" date="2012" name="PLoS Negl. Trop. Dis.">
        <title>Whole genome sequences of three Treponema pallidum ssp. pertenue strains: yaws and syphilis treponemes differ in less than 0.2% of the genome sequence.</title>
        <authorList>
            <person name="Cejkova D."/>
            <person name="Zobanikova M."/>
            <person name="Chen L."/>
            <person name="Pospisilova P."/>
            <person name="Strouhal M."/>
            <person name="Qin X."/>
            <person name="Mikalova L."/>
            <person name="Norris S.J."/>
            <person name="Muzny D.M."/>
            <person name="Gibbs R.A."/>
            <person name="Fulton L.L."/>
            <person name="Sodergren E."/>
            <person name="Weinstock G.M."/>
            <person name="Smajs D."/>
        </authorList>
    </citation>
    <scope>NUCLEOTIDE SEQUENCE [LARGE SCALE GENOMIC DNA]</scope>
    <source>
        <strain evidence="12">Gauthier</strain>
    </source>
</reference>
<dbReference type="Gene3D" id="3.90.470.10">
    <property type="entry name" value="Ribosomal protein L22/L17"/>
    <property type="match status" value="1"/>
</dbReference>
<evidence type="ECO:0000256" key="9">
    <source>
        <dbReference type="RuleBase" id="RU004006"/>
    </source>
</evidence>
<dbReference type="HAMAP" id="MF_01331_B">
    <property type="entry name" value="Ribosomal_uL22_B"/>
    <property type="match status" value="1"/>
</dbReference>
<evidence type="ECO:0000313" key="12">
    <source>
        <dbReference type="Proteomes" id="UP000008192"/>
    </source>
</evidence>
<evidence type="ECO:0000256" key="7">
    <source>
        <dbReference type="HAMAP-Rule" id="MF_01331"/>
    </source>
</evidence>
<dbReference type="GO" id="GO:0006412">
    <property type="term" value="P:translation"/>
    <property type="evidence" value="ECO:0007669"/>
    <property type="project" value="UniProtKB-UniRule"/>
</dbReference>
<evidence type="ECO:0000256" key="8">
    <source>
        <dbReference type="RuleBase" id="RU004005"/>
    </source>
</evidence>
<dbReference type="InterPro" id="IPR001063">
    <property type="entry name" value="Ribosomal_uL22"/>
</dbReference>
<dbReference type="PROSITE" id="PS00464">
    <property type="entry name" value="RIBOSOMAL_L22"/>
    <property type="match status" value="1"/>
</dbReference>